<dbReference type="EMBL" id="FLRE01000160">
    <property type="protein sequence ID" value="SBT41782.1"/>
    <property type="molecule type" value="Genomic_DNA"/>
</dbReference>
<gene>
    <name evidence="1" type="ORF">POVWA2_042490</name>
</gene>
<name>A0A1A8ZDA1_PLAOA</name>
<protein>
    <submittedName>
        <fullName evidence="1">Uncharacterized protein</fullName>
    </submittedName>
</protein>
<organism evidence="1 2">
    <name type="scientific">Plasmodium ovale wallikeri</name>
    <dbReference type="NCBI Taxonomy" id="864142"/>
    <lineage>
        <taxon>Eukaryota</taxon>
        <taxon>Sar</taxon>
        <taxon>Alveolata</taxon>
        <taxon>Apicomplexa</taxon>
        <taxon>Aconoidasida</taxon>
        <taxon>Haemosporida</taxon>
        <taxon>Plasmodiidae</taxon>
        <taxon>Plasmodium</taxon>
        <taxon>Plasmodium (Plasmodium)</taxon>
    </lineage>
</organism>
<evidence type="ECO:0000313" key="2">
    <source>
        <dbReference type="Proteomes" id="UP000078550"/>
    </source>
</evidence>
<proteinExistence type="predicted"/>
<sequence length="247" mass="28789">MSKLYRSTTSTCLRMDKFVEKTGLPLIVALSVYATRWMRSSCKNKTAYCAACACTSDARNLAAQDYLYDRAGGFLLLFCDNSLVKLDDRTKVVMKKDNIVKVEIACSYFNLVFEREKNLVTHIRNIIRKNKNNFLSSYFDILFKKRKKRLEKKTQKNIFQILYVLYYPFDVMYNYGWRKKKKDENANVEGTTIFPKGKSVCSTVAIFHCGEKISFILSSDTHLHLLYSNMRSFLFGMMEGVRGWEWG</sequence>
<evidence type="ECO:0000313" key="1">
    <source>
        <dbReference type="EMBL" id="SBT41782.1"/>
    </source>
</evidence>
<accession>A0A1A8ZDA1</accession>
<dbReference type="Proteomes" id="UP000078550">
    <property type="component" value="Unassembled WGS sequence"/>
</dbReference>
<reference evidence="2" key="1">
    <citation type="submission" date="2016-05" db="EMBL/GenBank/DDBJ databases">
        <authorList>
            <person name="Naeem Raeece"/>
        </authorList>
    </citation>
    <scope>NUCLEOTIDE SEQUENCE [LARGE SCALE GENOMIC DNA]</scope>
</reference>
<dbReference type="AlphaFoldDB" id="A0A1A8ZDA1"/>